<proteinExistence type="predicted"/>
<reference evidence="2 3" key="1">
    <citation type="submission" date="2019-03" db="EMBL/GenBank/DDBJ databases">
        <title>Genomic Encyclopedia of Type Strains, Phase IV (KMG-IV): sequencing the most valuable type-strain genomes for metagenomic binning, comparative biology and taxonomic classification.</title>
        <authorList>
            <person name="Goeker M."/>
        </authorList>
    </citation>
    <scope>NUCLEOTIDE SEQUENCE [LARGE SCALE GENOMIC DNA]</scope>
    <source>
        <strain evidence="2 3">DSM 25903</strain>
    </source>
</reference>
<evidence type="ECO:0000256" key="1">
    <source>
        <dbReference type="SAM" id="MobiDB-lite"/>
    </source>
</evidence>
<sequence length="131" mass="14771">MTRLSPTARGYDGAWRRARAEHLRLHPWCAMCAREGRQVRAVHVHHSIPHKGNRAVFNDRSRWVSLCTEHHNRDAQQVETRGYASRIGSDGLPSDPRHPFNRPEGGGSKVQCDRGPRPHGEISSQLISGAR</sequence>
<evidence type="ECO:0000313" key="3">
    <source>
        <dbReference type="Proteomes" id="UP000295122"/>
    </source>
</evidence>
<evidence type="ECO:0000313" key="2">
    <source>
        <dbReference type="EMBL" id="TDR89121.1"/>
    </source>
</evidence>
<keyword evidence="3" id="KW-1185">Reference proteome</keyword>
<evidence type="ECO:0008006" key="4">
    <source>
        <dbReference type="Google" id="ProtNLM"/>
    </source>
</evidence>
<dbReference type="Proteomes" id="UP000295122">
    <property type="component" value="Unassembled WGS sequence"/>
</dbReference>
<dbReference type="AlphaFoldDB" id="A0A4R7BUE3"/>
<feature type="compositionally biased region" description="Polar residues" evidence="1">
    <location>
        <begin position="122"/>
        <end position="131"/>
    </location>
</feature>
<feature type="compositionally biased region" description="Basic and acidic residues" evidence="1">
    <location>
        <begin position="111"/>
        <end position="120"/>
    </location>
</feature>
<gene>
    <name evidence="2" type="ORF">EV668_3609</name>
</gene>
<name>A0A4R7BUE3_9HYPH</name>
<accession>A0A4R7BUE3</accession>
<protein>
    <recommendedName>
        <fullName evidence="4">HNH endonuclease</fullName>
    </recommendedName>
</protein>
<comment type="caution">
    <text evidence="2">The sequence shown here is derived from an EMBL/GenBank/DDBJ whole genome shotgun (WGS) entry which is preliminary data.</text>
</comment>
<dbReference type="EMBL" id="SNZR01000014">
    <property type="protein sequence ID" value="TDR89121.1"/>
    <property type="molecule type" value="Genomic_DNA"/>
</dbReference>
<feature type="region of interest" description="Disordered" evidence="1">
    <location>
        <begin position="75"/>
        <end position="131"/>
    </location>
</feature>
<organism evidence="2 3">
    <name type="scientific">Enterovirga rhinocerotis</name>
    <dbReference type="NCBI Taxonomy" id="1339210"/>
    <lineage>
        <taxon>Bacteria</taxon>
        <taxon>Pseudomonadati</taxon>
        <taxon>Pseudomonadota</taxon>
        <taxon>Alphaproteobacteria</taxon>
        <taxon>Hyphomicrobiales</taxon>
        <taxon>Methylobacteriaceae</taxon>
        <taxon>Enterovirga</taxon>
    </lineage>
</organism>